<feature type="domain" description="Sec23/Sec24 beta-sandwich" evidence="8">
    <location>
        <begin position="492"/>
        <end position="588"/>
    </location>
</feature>
<dbReference type="InterPro" id="IPR036174">
    <property type="entry name" value="Znf_Sec23_Sec24_sf"/>
</dbReference>
<dbReference type="GO" id="GO:0000149">
    <property type="term" value="F:SNARE binding"/>
    <property type="evidence" value="ECO:0007669"/>
    <property type="project" value="TreeGrafter"/>
</dbReference>
<name>A0A5M3MHG9_CONPW</name>
<dbReference type="GO" id="GO:0008270">
    <property type="term" value="F:zinc ion binding"/>
    <property type="evidence" value="ECO:0007669"/>
    <property type="project" value="InterPro"/>
</dbReference>
<dbReference type="GO" id="GO:0090110">
    <property type="term" value="P:COPII-coated vesicle cargo loading"/>
    <property type="evidence" value="ECO:0007669"/>
    <property type="project" value="TreeGrafter"/>
</dbReference>
<dbReference type="Pfam" id="PF04810">
    <property type="entry name" value="zf-Sec23_Sec24"/>
    <property type="match status" value="1"/>
</dbReference>
<dbReference type="RefSeq" id="XP_007771669.1">
    <property type="nucleotide sequence ID" value="XM_007773479.1"/>
</dbReference>
<dbReference type="InterPro" id="IPR036175">
    <property type="entry name" value="Sec23/24_helical_dom_sf"/>
</dbReference>
<dbReference type="InterPro" id="IPR029006">
    <property type="entry name" value="ADF-H/Gelsolin-like_dom_sf"/>
</dbReference>
<dbReference type="InterPro" id="IPR036180">
    <property type="entry name" value="Gelsolin-like_dom_sf"/>
</dbReference>
<organism evidence="9 10">
    <name type="scientific">Coniophora puteana (strain RWD-64-598)</name>
    <name type="common">Brown rot fungus</name>
    <dbReference type="NCBI Taxonomy" id="741705"/>
    <lineage>
        <taxon>Eukaryota</taxon>
        <taxon>Fungi</taxon>
        <taxon>Dikarya</taxon>
        <taxon>Basidiomycota</taxon>
        <taxon>Agaricomycotina</taxon>
        <taxon>Agaricomycetes</taxon>
        <taxon>Agaricomycetidae</taxon>
        <taxon>Boletales</taxon>
        <taxon>Coniophorineae</taxon>
        <taxon>Coniophoraceae</taxon>
        <taxon>Coniophora</taxon>
    </lineage>
</organism>
<dbReference type="SUPFAM" id="SSF82919">
    <property type="entry name" value="Zn-finger domain of Sec23/24"/>
    <property type="match status" value="1"/>
</dbReference>
<dbReference type="PANTHER" id="PTHR13803">
    <property type="entry name" value="SEC24-RELATED PROTEIN"/>
    <property type="match status" value="1"/>
</dbReference>
<dbReference type="InterPro" id="IPR036465">
    <property type="entry name" value="vWFA_dom_sf"/>
</dbReference>
<dbReference type="SUPFAM" id="SSF81811">
    <property type="entry name" value="Helical domain of Sec23/24"/>
    <property type="match status" value="1"/>
</dbReference>
<protein>
    <submittedName>
        <fullName evidence="9">Uncharacterized protein</fullName>
    </submittedName>
</protein>
<dbReference type="InterPro" id="IPR012990">
    <property type="entry name" value="Beta-sandwich_Sec23_24"/>
</dbReference>
<dbReference type="SUPFAM" id="SSF81995">
    <property type="entry name" value="beta-sandwich domain of Sec23/24"/>
    <property type="match status" value="1"/>
</dbReference>
<dbReference type="Proteomes" id="UP000053558">
    <property type="component" value="Unassembled WGS sequence"/>
</dbReference>
<dbReference type="OMA" id="INPFMTF"/>
<keyword evidence="3" id="KW-0653">Protein transport</keyword>
<evidence type="ECO:0000259" key="5">
    <source>
        <dbReference type="Pfam" id="PF04810"/>
    </source>
</evidence>
<dbReference type="OrthoDB" id="49016at2759"/>
<evidence type="ECO:0000256" key="4">
    <source>
        <dbReference type="SAM" id="MobiDB-lite"/>
    </source>
</evidence>
<dbReference type="SUPFAM" id="SSF82754">
    <property type="entry name" value="C-terminal, gelsolin-like domain of Sec23/24"/>
    <property type="match status" value="1"/>
</dbReference>
<comment type="caution">
    <text evidence="9">The sequence shown here is derived from an EMBL/GenBank/DDBJ whole genome shotgun (WGS) entry which is preliminary data.</text>
</comment>
<evidence type="ECO:0000259" key="8">
    <source>
        <dbReference type="Pfam" id="PF08033"/>
    </source>
</evidence>
<evidence type="ECO:0000256" key="3">
    <source>
        <dbReference type="ARBA" id="ARBA00022927"/>
    </source>
</evidence>
<evidence type="ECO:0000256" key="2">
    <source>
        <dbReference type="ARBA" id="ARBA00022448"/>
    </source>
</evidence>
<sequence>MYAFPKPSAGIPQPPHSAGEAYRGLRARIDPSQIPSPVDAIEADRDEWENQTYATLSGKTPPLSTTDYVALDQGNASPRHLRLTTTHIPASAALARECGIPLGGILQPFADGDPPEEPVPLVDFGEAGPPRCRGCRAYVSPWAQWTAGGARWRCMLCAEENEVLPEYFCNLDANLQRLDALQRPELCRGTVDFRVSSAPAYHTPPALAPFTSDLSTPLYVPPTPPRTTPRAPGPIHMIFALDTTADAVNSGFLRAACDALRGALYGGVREDGSEFARCVPREARIGVVSFDRSVAFWELSPNLREAPMRVVADVDEPFVPVREGLFCDPDESKHVLDALLRDIPGRLANAAAPANQSALGAAILGGLAALTPTAGHILTFLTSPPTLGPGAMPPASSLLAADEEARVYGTDREKTLFTPRNEAWRAVAEACKAEGVGVSVWVGGRGVDLGSLGIVPGSTGGDVHLHARFDPARDGRVLEDQVRRALGRTTVYDGEMVVRCSRGLKPTAYTSLYAPSPSSTSALPALSIPYMHADSTLSFGLAHTGIGVGGSGAAQLDPRGLAHVQAAVLHTTAAGERRVRVVNASAQVAEMAGNVYIWADVEGVVCVLARECATQLQTRQVAHIKEDLSDRCASILLGYRRNCAAATSPSQLIIPEAFRALPVYTLGITKNKAFKGRTVPADVRNAHAHFLRGASVRSTMQHLYPRVLALHDLDDVIALPDPDPARGGAVSGWPALMRAGHEWMEAGGVYLADNEKTMIFWIGSSVSPQVMHDLFGVDEPMAVDPFWTELPVLQTRLSAQVRNILAHRAEQRGYTPRIAFVRQNIDGGEIEFADMLVEDQNNGAMSYMDYLCLVHKQISTALTNGGTIGGGAGMRAPW</sequence>
<feature type="domain" description="Sec23/Sec24 trunk" evidence="6">
    <location>
        <begin position="233"/>
        <end position="485"/>
    </location>
</feature>
<evidence type="ECO:0000259" key="7">
    <source>
        <dbReference type="Pfam" id="PF04815"/>
    </source>
</evidence>
<dbReference type="InterPro" id="IPR050550">
    <property type="entry name" value="SEC23_SEC24_subfamily"/>
</dbReference>
<dbReference type="GO" id="GO:0006886">
    <property type="term" value="P:intracellular protein transport"/>
    <property type="evidence" value="ECO:0007669"/>
    <property type="project" value="InterPro"/>
</dbReference>
<keyword evidence="10" id="KW-1185">Reference proteome</keyword>
<dbReference type="Gene3D" id="2.60.40.1670">
    <property type="entry name" value="beta-sandwich domain of Sec23/24"/>
    <property type="match status" value="1"/>
</dbReference>
<evidence type="ECO:0000313" key="9">
    <source>
        <dbReference type="EMBL" id="EIW78679.1"/>
    </source>
</evidence>
<dbReference type="Pfam" id="PF04815">
    <property type="entry name" value="Sec23_helical"/>
    <property type="match status" value="1"/>
</dbReference>
<comment type="similarity">
    <text evidence="1">Belongs to the SEC23/SEC24 family. SEC24 subfamily.</text>
</comment>
<dbReference type="Gene3D" id="3.40.20.10">
    <property type="entry name" value="Severin"/>
    <property type="match status" value="1"/>
</dbReference>
<dbReference type="Gene3D" id="2.30.30.380">
    <property type="entry name" value="Zn-finger domain of Sec23/24"/>
    <property type="match status" value="1"/>
</dbReference>
<dbReference type="Gene3D" id="1.20.120.730">
    <property type="entry name" value="Sec23/Sec24 helical domain"/>
    <property type="match status" value="1"/>
</dbReference>
<dbReference type="AlphaFoldDB" id="A0A5M3MHG9"/>
<dbReference type="SUPFAM" id="SSF53300">
    <property type="entry name" value="vWA-like"/>
    <property type="match status" value="1"/>
</dbReference>
<keyword evidence="2" id="KW-0813">Transport</keyword>
<dbReference type="PANTHER" id="PTHR13803:SF4">
    <property type="entry name" value="SECRETORY 24CD, ISOFORM C"/>
    <property type="match status" value="1"/>
</dbReference>
<evidence type="ECO:0000256" key="1">
    <source>
        <dbReference type="ARBA" id="ARBA00008334"/>
    </source>
</evidence>
<dbReference type="InterPro" id="IPR006900">
    <property type="entry name" value="Sec23/24_helical_dom"/>
</dbReference>
<dbReference type="Gene3D" id="3.40.50.410">
    <property type="entry name" value="von Willebrand factor, type A domain"/>
    <property type="match status" value="1"/>
</dbReference>
<feature type="domain" description="Sec23/Sec24 helical" evidence="7">
    <location>
        <begin position="600"/>
        <end position="700"/>
    </location>
</feature>
<reference evidence="10" key="1">
    <citation type="journal article" date="2012" name="Science">
        <title>The Paleozoic origin of enzymatic lignin decomposition reconstructed from 31 fungal genomes.</title>
        <authorList>
            <person name="Floudas D."/>
            <person name="Binder M."/>
            <person name="Riley R."/>
            <person name="Barry K."/>
            <person name="Blanchette R.A."/>
            <person name="Henrissat B."/>
            <person name="Martinez A.T."/>
            <person name="Otillar R."/>
            <person name="Spatafora J.W."/>
            <person name="Yadav J.S."/>
            <person name="Aerts A."/>
            <person name="Benoit I."/>
            <person name="Boyd A."/>
            <person name="Carlson A."/>
            <person name="Copeland A."/>
            <person name="Coutinho P.M."/>
            <person name="de Vries R.P."/>
            <person name="Ferreira P."/>
            <person name="Findley K."/>
            <person name="Foster B."/>
            <person name="Gaskell J."/>
            <person name="Glotzer D."/>
            <person name="Gorecki P."/>
            <person name="Heitman J."/>
            <person name="Hesse C."/>
            <person name="Hori C."/>
            <person name="Igarashi K."/>
            <person name="Jurgens J.A."/>
            <person name="Kallen N."/>
            <person name="Kersten P."/>
            <person name="Kohler A."/>
            <person name="Kuees U."/>
            <person name="Kumar T.K.A."/>
            <person name="Kuo A."/>
            <person name="LaButti K."/>
            <person name="Larrondo L.F."/>
            <person name="Lindquist E."/>
            <person name="Ling A."/>
            <person name="Lombard V."/>
            <person name="Lucas S."/>
            <person name="Lundell T."/>
            <person name="Martin R."/>
            <person name="McLaughlin D.J."/>
            <person name="Morgenstern I."/>
            <person name="Morin E."/>
            <person name="Murat C."/>
            <person name="Nagy L.G."/>
            <person name="Nolan M."/>
            <person name="Ohm R.A."/>
            <person name="Patyshakuliyeva A."/>
            <person name="Rokas A."/>
            <person name="Ruiz-Duenas F.J."/>
            <person name="Sabat G."/>
            <person name="Salamov A."/>
            <person name="Samejima M."/>
            <person name="Schmutz J."/>
            <person name="Slot J.C."/>
            <person name="St John F."/>
            <person name="Stenlid J."/>
            <person name="Sun H."/>
            <person name="Sun S."/>
            <person name="Syed K."/>
            <person name="Tsang A."/>
            <person name="Wiebenga A."/>
            <person name="Young D."/>
            <person name="Pisabarro A."/>
            <person name="Eastwood D.C."/>
            <person name="Martin F."/>
            <person name="Cullen D."/>
            <person name="Grigoriev I.V."/>
            <person name="Hibbett D.S."/>
        </authorList>
    </citation>
    <scope>NUCLEOTIDE SEQUENCE [LARGE SCALE GENOMIC DNA]</scope>
    <source>
        <strain evidence="10">RWD-64-598 SS2</strain>
    </source>
</reference>
<feature type="domain" description="Zinc finger Sec23/Sec24-type" evidence="5">
    <location>
        <begin position="129"/>
        <end position="167"/>
    </location>
</feature>
<gene>
    <name evidence="9" type="ORF">CONPUDRAFT_108653</name>
</gene>
<dbReference type="GeneID" id="19198722"/>
<dbReference type="Pfam" id="PF04811">
    <property type="entry name" value="Sec23_trunk"/>
    <property type="match status" value="1"/>
</dbReference>
<dbReference type="Pfam" id="PF08033">
    <property type="entry name" value="Sec23_BS"/>
    <property type="match status" value="1"/>
</dbReference>
<dbReference type="GO" id="GO:0070971">
    <property type="term" value="C:endoplasmic reticulum exit site"/>
    <property type="evidence" value="ECO:0007669"/>
    <property type="project" value="TreeGrafter"/>
</dbReference>
<dbReference type="InterPro" id="IPR006896">
    <property type="entry name" value="Sec23/24_trunk_dom"/>
</dbReference>
<proteinExistence type="inferred from homology"/>
<evidence type="ECO:0000313" key="10">
    <source>
        <dbReference type="Proteomes" id="UP000053558"/>
    </source>
</evidence>
<dbReference type="InterPro" id="IPR006895">
    <property type="entry name" value="Znf_Sec23_Sec24"/>
</dbReference>
<accession>A0A5M3MHG9</accession>
<dbReference type="EMBL" id="JH711582">
    <property type="protein sequence ID" value="EIW78679.1"/>
    <property type="molecule type" value="Genomic_DNA"/>
</dbReference>
<dbReference type="GO" id="GO:0030127">
    <property type="term" value="C:COPII vesicle coat"/>
    <property type="evidence" value="ECO:0007669"/>
    <property type="project" value="InterPro"/>
</dbReference>
<evidence type="ECO:0000259" key="6">
    <source>
        <dbReference type="Pfam" id="PF04811"/>
    </source>
</evidence>
<feature type="region of interest" description="Disordered" evidence="4">
    <location>
        <begin position="1"/>
        <end position="23"/>
    </location>
</feature>
<dbReference type="KEGG" id="cput:CONPUDRAFT_108653"/>